<gene>
    <name evidence="2" type="ORF">KFE25_013052</name>
</gene>
<dbReference type="GO" id="GO:0000981">
    <property type="term" value="F:DNA-binding transcription factor activity, RNA polymerase II-specific"/>
    <property type="evidence" value="ECO:0007669"/>
    <property type="project" value="InterPro"/>
</dbReference>
<dbReference type="OrthoDB" id="39175at2759"/>
<feature type="domain" description="Zn(2)-C6 fungal-type" evidence="1">
    <location>
        <begin position="3"/>
        <end position="36"/>
    </location>
</feature>
<dbReference type="Gene3D" id="4.10.240.10">
    <property type="entry name" value="Zn(2)-C6 fungal-type DNA-binding domain"/>
    <property type="match status" value="1"/>
</dbReference>
<evidence type="ECO:0000259" key="1">
    <source>
        <dbReference type="PROSITE" id="PS50048"/>
    </source>
</evidence>
<organism evidence="2 3">
    <name type="scientific">Diacronema lutheri</name>
    <name type="common">Unicellular marine alga</name>
    <name type="synonym">Monochrysis lutheri</name>
    <dbReference type="NCBI Taxonomy" id="2081491"/>
    <lineage>
        <taxon>Eukaryota</taxon>
        <taxon>Haptista</taxon>
        <taxon>Haptophyta</taxon>
        <taxon>Pavlovophyceae</taxon>
        <taxon>Pavlovales</taxon>
        <taxon>Pavlovaceae</taxon>
        <taxon>Diacronema</taxon>
    </lineage>
</organism>
<name>A0A8J5X2S4_DIALT</name>
<dbReference type="InterPro" id="IPR036864">
    <property type="entry name" value="Zn2-C6_fun-type_DNA-bd_sf"/>
</dbReference>
<dbReference type="SUPFAM" id="SSF57701">
    <property type="entry name" value="Zn2/Cys6 DNA-binding domain"/>
    <property type="match status" value="1"/>
</dbReference>
<dbReference type="Proteomes" id="UP000751190">
    <property type="component" value="Unassembled WGS sequence"/>
</dbReference>
<sequence>MIACQACRASKVKCDVALRTAAPCSRCERLCLSCAQPPPAKRGRPTAVAPRTADVVSGVRTFVQADGGWRLAAPPLASPSAENGCAAPLQDEGAFVPPPSFFPAASGARAKHAPERQEPPAPALSPASMMVHKFREALPHALRRLGTDVRAQAVAIRQFVTLARALNDSSAMGYGLLLADQLGLGVDDVVHFAAEPRADCAQPLPAFLLEWHESSCPTLCRYVDASGVHFLPNRQMRLTFLPAEASHDQPVSMRRFATSPLVASLMVSPTFARSVSALLASCICELSSAAAATAFDAAVLHHTSAQNDEVVRIHTADGRMRPFRLSARACSREHGRVVITALRFEAADGGGTEVRMGADGDRAQLALDASSTAPSLPHDARWADAAQHAGEAGANALSLDELSELLDEAEMSSTLGAEAGAGAAAWSAPTTALLLDEMIAMGVCVAGFDVRVET</sequence>
<protein>
    <recommendedName>
        <fullName evidence="1">Zn(2)-C6 fungal-type domain-containing protein</fullName>
    </recommendedName>
</protein>
<dbReference type="EMBL" id="JAGTXO010000041">
    <property type="protein sequence ID" value="KAG8459416.1"/>
    <property type="molecule type" value="Genomic_DNA"/>
</dbReference>
<dbReference type="InterPro" id="IPR001138">
    <property type="entry name" value="Zn2Cys6_DnaBD"/>
</dbReference>
<comment type="caution">
    <text evidence="2">The sequence shown here is derived from an EMBL/GenBank/DDBJ whole genome shotgun (WGS) entry which is preliminary data.</text>
</comment>
<dbReference type="CDD" id="cd00067">
    <property type="entry name" value="GAL4"/>
    <property type="match status" value="1"/>
</dbReference>
<dbReference type="PROSITE" id="PS50048">
    <property type="entry name" value="ZN2_CY6_FUNGAL_2"/>
    <property type="match status" value="1"/>
</dbReference>
<proteinExistence type="predicted"/>
<reference evidence="2" key="1">
    <citation type="submission" date="2021-05" db="EMBL/GenBank/DDBJ databases">
        <title>The genome of the haptophyte Pavlova lutheri (Diacronema luteri, Pavlovales) - a model for lipid biosynthesis in eukaryotic algae.</title>
        <authorList>
            <person name="Hulatt C.J."/>
            <person name="Posewitz M.C."/>
        </authorList>
    </citation>
    <scope>NUCLEOTIDE SEQUENCE</scope>
    <source>
        <strain evidence="2">NIVA-4/92</strain>
    </source>
</reference>
<accession>A0A8J5X2S4</accession>
<evidence type="ECO:0000313" key="3">
    <source>
        <dbReference type="Proteomes" id="UP000751190"/>
    </source>
</evidence>
<dbReference type="AlphaFoldDB" id="A0A8J5X2S4"/>
<dbReference type="PROSITE" id="PS00463">
    <property type="entry name" value="ZN2_CY6_FUNGAL_1"/>
    <property type="match status" value="1"/>
</dbReference>
<keyword evidence="3" id="KW-1185">Reference proteome</keyword>
<dbReference type="Pfam" id="PF00172">
    <property type="entry name" value="Zn_clus"/>
    <property type="match status" value="1"/>
</dbReference>
<dbReference type="GO" id="GO:0008270">
    <property type="term" value="F:zinc ion binding"/>
    <property type="evidence" value="ECO:0007669"/>
    <property type="project" value="InterPro"/>
</dbReference>
<evidence type="ECO:0000313" key="2">
    <source>
        <dbReference type="EMBL" id="KAG8459416.1"/>
    </source>
</evidence>